<dbReference type="Pfam" id="PF00383">
    <property type="entry name" value="dCMP_cyt_deam_1"/>
    <property type="match status" value="1"/>
</dbReference>
<gene>
    <name evidence="7" type="ORF">LCGC14_3066470</name>
</gene>
<protein>
    <recommendedName>
        <fullName evidence="2">5-amino-6-(5-phosphoribosylamino)uracil reductase</fullName>
        <ecNumber evidence="2">1.1.1.193</ecNumber>
    </recommendedName>
</protein>
<dbReference type="Gene3D" id="3.40.140.10">
    <property type="entry name" value="Cytidine Deaminase, domain 2"/>
    <property type="match status" value="1"/>
</dbReference>
<evidence type="ECO:0000313" key="7">
    <source>
        <dbReference type="EMBL" id="KKK56245.1"/>
    </source>
</evidence>
<feature type="non-terminal residue" evidence="7">
    <location>
        <position position="352"/>
    </location>
</feature>
<dbReference type="PANTHER" id="PTHR38011">
    <property type="entry name" value="DIHYDROFOLATE REDUCTASE FAMILY PROTEIN (AFU_ORTHOLOGUE AFUA_8G06820)"/>
    <property type="match status" value="1"/>
</dbReference>
<evidence type="ECO:0000256" key="3">
    <source>
        <dbReference type="ARBA" id="ARBA00022857"/>
    </source>
</evidence>
<dbReference type="InterPro" id="IPR002125">
    <property type="entry name" value="CMP_dCMP_dom"/>
</dbReference>
<dbReference type="SUPFAM" id="SSF53927">
    <property type="entry name" value="Cytidine deaminase-like"/>
    <property type="match status" value="1"/>
</dbReference>
<dbReference type="Gene3D" id="3.40.430.10">
    <property type="entry name" value="Dihydrofolate Reductase, subunit A"/>
    <property type="match status" value="1"/>
</dbReference>
<dbReference type="PROSITE" id="PS51747">
    <property type="entry name" value="CYT_DCMP_DEAMINASES_2"/>
    <property type="match status" value="1"/>
</dbReference>
<evidence type="ECO:0000256" key="2">
    <source>
        <dbReference type="ARBA" id="ARBA00013173"/>
    </source>
</evidence>
<feature type="non-terminal residue" evidence="7">
    <location>
        <position position="1"/>
    </location>
</feature>
<comment type="caution">
    <text evidence="7">The sequence shown here is derived from an EMBL/GenBank/DDBJ whole genome shotgun (WGS) entry which is preliminary data.</text>
</comment>
<dbReference type="SUPFAM" id="SSF53597">
    <property type="entry name" value="Dihydrofolate reductase-like"/>
    <property type="match status" value="1"/>
</dbReference>
<accession>A0A0F8X5M3</accession>
<evidence type="ECO:0000259" key="6">
    <source>
        <dbReference type="PROSITE" id="PS51747"/>
    </source>
</evidence>
<keyword evidence="5" id="KW-0511">Multifunctional enzyme</keyword>
<dbReference type="InterPro" id="IPR004794">
    <property type="entry name" value="Eubact_RibD"/>
</dbReference>
<comment type="pathway">
    <text evidence="1">Cofactor biosynthesis; riboflavin biosynthesis; 5-amino-6-(D-ribitylamino)uracil from GTP: step 3/4.</text>
</comment>
<dbReference type="NCBIfam" id="TIGR00326">
    <property type="entry name" value="eubact_ribD"/>
    <property type="match status" value="1"/>
</dbReference>
<evidence type="ECO:0000256" key="4">
    <source>
        <dbReference type="ARBA" id="ARBA00023002"/>
    </source>
</evidence>
<dbReference type="EMBL" id="LAZR01065090">
    <property type="protein sequence ID" value="KKK56245.1"/>
    <property type="molecule type" value="Genomic_DNA"/>
</dbReference>
<reference evidence="7" key="1">
    <citation type="journal article" date="2015" name="Nature">
        <title>Complex archaea that bridge the gap between prokaryotes and eukaryotes.</title>
        <authorList>
            <person name="Spang A."/>
            <person name="Saw J.H."/>
            <person name="Jorgensen S.L."/>
            <person name="Zaremba-Niedzwiedzka K."/>
            <person name="Martijn J."/>
            <person name="Lind A.E."/>
            <person name="van Eijk R."/>
            <person name="Schleper C."/>
            <person name="Guy L."/>
            <person name="Ettema T.J."/>
        </authorList>
    </citation>
    <scope>NUCLEOTIDE SEQUENCE</scope>
</reference>
<dbReference type="UniPathway" id="UPA00275">
    <property type="reaction ID" value="UER00402"/>
</dbReference>
<dbReference type="InterPro" id="IPR024072">
    <property type="entry name" value="DHFR-like_dom_sf"/>
</dbReference>
<organism evidence="7">
    <name type="scientific">marine sediment metagenome</name>
    <dbReference type="NCBI Taxonomy" id="412755"/>
    <lineage>
        <taxon>unclassified sequences</taxon>
        <taxon>metagenomes</taxon>
        <taxon>ecological metagenomes</taxon>
    </lineage>
</organism>
<keyword evidence="3" id="KW-0521">NADP</keyword>
<keyword evidence="4" id="KW-0560">Oxidoreductase</keyword>
<dbReference type="PANTHER" id="PTHR38011:SF7">
    <property type="entry name" value="2,5-DIAMINO-6-RIBOSYLAMINO-4(3H)-PYRIMIDINONE 5'-PHOSPHATE REDUCTASE"/>
    <property type="match status" value="1"/>
</dbReference>
<dbReference type="Pfam" id="PF01872">
    <property type="entry name" value="RibD_C"/>
    <property type="match status" value="1"/>
</dbReference>
<evidence type="ECO:0000256" key="5">
    <source>
        <dbReference type="ARBA" id="ARBA00023268"/>
    </source>
</evidence>
<dbReference type="InterPro" id="IPR016193">
    <property type="entry name" value="Cytidine_deaminase-like"/>
</dbReference>
<dbReference type="GO" id="GO:0008835">
    <property type="term" value="F:diaminohydroxyphosphoribosylaminopyrimidine deaminase activity"/>
    <property type="evidence" value="ECO:0007669"/>
    <property type="project" value="InterPro"/>
</dbReference>
<dbReference type="CDD" id="cd01284">
    <property type="entry name" value="Riboflavin_deaminase-reductase"/>
    <property type="match status" value="1"/>
</dbReference>
<dbReference type="InterPro" id="IPR002734">
    <property type="entry name" value="RibDG_C"/>
</dbReference>
<sequence length="352" mass="38053">DYMEQALSLAKLALGQVSPNPAVGAVVVKNDAVVGQGYTQPPGSWHAEISSLKQAGENTRGGTLYVTLEPCNHYGRTPPCTKAIIDAGIDEVHLAMIDPNPMVSGQGKSELEKEGLKVTVGEHEEEANEINEAYVKFISTGLPFVTAKFAMSLDGKIATRSGDSRWISGEEARKYVHHLRYISDAIMVGANTILADDPRLTTRCCGGRGGTVRKQPLRVIVDGRGRTPLSARIFGEPGNTLLALGRTVKPEDKAALNHAPVTEPKETTDEAIAVAEPFDQATDSLEAIEKTANLATEGEEIPFNPEENAVYYHEFLKQLVNIVSVLDETKVGQPPDQPISLYKIKGEWKAVV</sequence>
<dbReference type="InterPro" id="IPR050765">
    <property type="entry name" value="Riboflavin_Biosynth_HTPR"/>
</dbReference>
<feature type="domain" description="CMP/dCMP-type deaminase" evidence="6">
    <location>
        <begin position="1"/>
        <end position="119"/>
    </location>
</feature>
<dbReference type="EC" id="1.1.1.193" evidence="2"/>
<dbReference type="GO" id="GO:0008703">
    <property type="term" value="F:5-amino-6-(5-phosphoribosylamino)uracil reductase activity"/>
    <property type="evidence" value="ECO:0007669"/>
    <property type="project" value="UniProtKB-EC"/>
</dbReference>
<name>A0A0F8X5M3_9ZZZZ</name>
<dbReference type="AlphaFoldDB" id="A0A0F8X5M3"/>
<evidence type="ECO:0000256" key="1">
    <source>
        <dbReference type="ARBA" id="ARBA00004910"/>
    </source>
</evidence>
<proteinExistence type="predicted"/>
<dbReference type="GO" id="GO:0009231">
    <property type="term" value="P:riboflavin biosynthetic process"/>
    <property type="evidence" value="ECO:0007669"/>
    <property type="project" value="UniProtKB-UniPathway"/>
</dbReference>